<evidence type="ECO:0000256" key="1">
    <source>
        <dbReference type="SAM" id="Phobius"/>
    </source>
</evidence>
<accession>A0ABT2WE43</accession>
<keyword evidence="1" id="KW-0472">Membrane</keyword>
<proteinExistence type="predicted"/>
<reference evidence="3 4" key="1">
    <citation type="submission" date="2022-10" db="EMBL/GenBank/DDBJ databases">
        <title>Description of Fervidibacillus gen. nov. in the family Fervidibacillaceae fam. nov. with two species, Fervidibacillus albus sp. nov., and Fervidibacillus halotolerans sp. nov., isolated from tidal flat sediments.</title>
        <authorList>
            <person name="Kwon K.K."/>
            <person name="Yang S.-H."/>
        </authorList>
    </citation>
    <scope>NUCLEOTIDE SEQUENCE [LARGE SCALE GENOMIC DNA]</scope>
    <source>
        <strain evidence="3 4">DSM 23332</strain>
    </source>
</reference>
<feature type="transmembrane region" description="Helical" evidence="1">
    <location>
        <begin position="140"/>
        <end position="165"/>
    </location>
</feature>
<evidence type="ECO:0000259" key="2">
    <source>
        <dbReference type="Pfam" id="PF07670"/>
    </source>
</evidence>
<feature type="transmembrane region" description="Helical" evidence="1">
    <location>
        <begin position="395"/>
        <end position="416"/>
    </location>
</feature>
<feature type="transmembrane region" description="Helical" evidence="1">
    <location>
        <begin position="50"/>
        <end position="75"/>
    </location>
</feature>
<feature type="domain" description="Nucleoside transporter/FeoB GTPase Gate" evidence="2">
    <location>
        <begin position="135"/>
        <end position="234"/>
    </location>
</feature>
<comment type="caution">
    <text evidence="3">The sequence shown here is derived from an EMBL/GenBank/DDBJ whole genome shotgun (WGS) entry which is preliminary data.</text>
</comment>
<dbReference type="Pfam" id="PF07670">
    <property type="entry name" value="Gate"/>
    <property type="match status" value="1"/>
</dbReference>
<dbReference type="Proteomes" id="UP001208656">
    <property type="component" value="Unassembled WGS sequence"/>
</dbReference>
<evidence type="ECO:0000313" key="3">
    <source>
        <dbReference type="EMBL" id="MCU9593940.1"/>
    </source>
</evidence>
<feature type="transmembrane region" description="Helical" evidence="1">
    <location>
        <begin position="12"/>
        <end position="30"/>
    </location>
</feature>
<keyword evidence="1" id="KW-1133">Transmembrane helix</keyword>
<keyword evidence="1" id="KW-0812">Transmembrane</keyword>
<evidence type="ECO:0000313" key="4">
    <source>
        <dbReference type="Proteomes" id="UP001208656"/>
    </source>
</evidence>
<protein>
    <submittedName>
        <fullName evidence="3">YjiH family protein</fullName>
    </submittedName>
</protein>
<feature type="transmembrane region" description="Helical" evidence="1">
    <location>
        <begin position="428"/>
        <end position="449"/>
    </location>
</feature>
<keyword evidence="4" id="KW-1185">Reference proteome</keyword>
<sequence length="450" mass="49933">MDKQRSLQQIVKFIIPSLIGLFLFMFPLSINGEITIPIAFLSGWIQNILYGFIPEIMLVIITITFVCTLITKIWAPKKIVNSSFWNGLFNVTNVWFIIRILAVIFAYITYFEWGPEWIWSEDTGGTLLSDEGLLTTLFSVFLWAGLFLPLFLNFGLLEFFGALCIKIMRPLFKLPGRSAMDALASWLGDGTIGILLTSRQYEEGFYTKKEAAIVATTFSIVSITFSLVVVSTVGLGHMFVPFYLTITFAGLLAAIIMPRIPPLSKKENRYINGNEASDNEGIPEGFTPLSYGFSEAVKRAQKNTNVMSVIKEGIKNVLDMWIGVAPVVMAVGTLALIIAEHTPIFQWLGTPFIPLLQLLQVPEAVAASETILIGFADMFLPAIIATGIESEMTRFIIAALSVTQLIYLSEVGGLLLGSKIPVNFKDLFFIFLLRTLITLPIIVGIAHILF</sequence>
<gene>
    <name evidence="3" type="ORF">OEV82_05675</name>
</gene>
<dbReference type="EMBL" id="JAOUSE010000010">
    <property type="protein sequence ID" value="MCU9593940.1"/>
    <property type="molecule type" value="Genomic_DNA"/>
</dbReference>
<dbReference type="RefSeq" id="WP_173659287.1">
    <property type="nucleotide sequence ID" value="NZ_JAOUSE010000010.1"/>
</dbReference>
<feature type="transmembrane region" description="Helical" evidence="1">
    <location>
        <begin position="240"/>
        <end position="260"/>
    </location>
</feature>
<dbReference type="InterPro" id="IPR011642">
    <property type="entry name" value="Gate_dom"/>
</dbReference>
<feature type="transmembrane region" description="Helical" evidence="1">
    <location>
        <begin position="364"/>
        <end position="388"/>
    </location>
</feature>
<organism evidence="3 4">
    <name type="scientific">Pallidibacillus thermolactis</name>
    <dbReference type="NCBI Taxonomy" id="251051"/>
    <lineage>
        <taxon>Bacteria</taxon>
        <taxon>Bacillati</taxon>
        <taxon>Bacillota</taxon>
        <taxon>Bacilli</taxon>
        <taxon>Bacillales</taxon>
        <taxon>Bacillaceae</taxon>
        <taxon>Pallidibacillus</taxon>
    </lineage>
</organism>
<name>A0ABT2WE43_9BACI</name>
<feature type="transmembrane region" description="Helical" evidence="1">
    <location>
        <begin position="211"/>
        <end position="234"/>
    </location>
</feature>
<feature type="transmembrane region" description="Helical" evidence="1">
    <location>
        <begin position="87"/>
        <end position="110"/>
    </location>
</feature>
<feature type="transmembrane region" description="Helical" evidence="1">
    <location>
        <begin position="317"/>
        <end position="339"/>
    </location>
</feature>